<accession>A0ABT3PK39</accession>
<evidence type="ECO:0000313" key="5">
    <source>
        <dbReference type="Proteomes" id="UP001207918"/>
    </source>
</evidence>
<dbReference type="RefSeq" id="WP_265765006.1">
    <property type="nucleotide sequence ID" value="NZ_JAGGJA010000003.1"/>
</dbReference>
<feature type="domain" description="Thioredoxin" evidence="3">
    <location>
        <begin position="3"/>
        <end position="155"/>
    </location>
</feature>
<dbReference type="EMBL" id="JAGGJA010000003">
    <property type="protein sequence ID" value="MCW9706301.1"/>
    <property type="molecule type" value="Genomic_DNA"/>
</dbReference>
<dbReference type="InterPro" id="IPR013766">
    <property type="entry name" value="Thioredoxin_domain"/>
</dbReference>
<dbReference type="CDD" id="cd03018">
    <property type="entry name" value="PRX_AhpE_like"/>
    <property type="match status" value="1"/>
</dbReference>
<dbReference type="PIRSF" id="PIRSF000239">
    <property type="entry name" value="AHPC"/>
    <property type="match status" value="1"/>
</dbReference>
<dbReference type="InterPro" id="IPR000866">
    <property type="entry name" value="AhpC/TSA"/>
</dbReference>
<gene>
    <name evidence="4" type="ORF">J6I44_05525</name>
</gene>
<dbReference type="InterPro" id="IPR036249">
    <property type="entry name" value="Thioredoxin-like_sf"/>
</dbReference>
<comment type="caution">
    <text evidence="4">The sequence shown here is derived from an EMBL/GenBank/DDBJ whole genome shotgun (WGS) entry which is preliminary data.</text>
</comment>
<evidence type="ECO:0000313" key="4">
    <source>
        <dbReference type="EMBL" id="MCW9706301.1"/>
    </source>
</evidence>
<dbReference type="SUPFAM" id="SSF52833">
    <property type="entry name" value="Thioredoxin-like"/>
    <property type="match status" value="1"/>
</dbReference>
<organism evidence="4 5">
    <name type="scientific">Fodinibius salsisoli</name>
    <dbReference type="NCBI Taxonomy" id="2820877"/>
    <lineage>
        <taxon>Bacteria</taxon>
        <taxon>Pseudomonadati</taxon>
        <taxon>Balneolota</taxon>
        <taxon>Balneolia</taxon>
        <taxon>Balneolales</taxon>
        <taxon>Balneolaceae</taxon>
        <taxon>Fodinibius</taxon>
    </lineage>
</organism>
<proteinExistence type="predicted"/>
<protein>
    <submittedName>
        <fullName evidence="4">Peroxiredoxin</fullName>
    </submittedName>
</protein>
<evidence type="ECO:0000256" key="2">
    <source>
        <dbReference type="ARBA" id="ARBA00023284"/>
    </source>
</evidence>
<dbReference type="InterPro" id="IPR050455">
    <property type="entry name" value="Tpx_Peroxidase_subfamily"/>
</dbReference>
<keyword evidence="2" id="KW-0676">Redox-active center</keyword>
<sequence>MKEENSPKAPDFSLQNTQGDIVSLSDFKGRQKVVLLFFPLAFSGVCTQEVCAIRDNMKLYNALDAKVIGISVDSFFTLRAFKKAENLNFTLLSDFNKKVSKEYNVLYEDYYGMKDVAKRASFIIDREGIVRHQEILEDSDDLPDFKAIQRILSRH</sequence>
<reference evidence="4 5" key="1">
    <citation type="submission" date="2021-03" db="EMBL/GenBank/DDBJ databases">
        <title>Aliifodinibius sp. nov., a new bacterium isolated from saline soil.</title>
        <authorList>
            <person name="Galisteo C."/>
            <person name="De La Haba R."/>
            <person name="Sanchez-Porro C."/>
            <person name="Ventosa A."/>
        </authorList>
    </citation>
    <scope>NUCLEOTIDE SEQUENCE [LARGE SCALE GENOMIC DNA]</scope>
    <source>
        <strain evidence="4 5">1BSP15-2V2</strain>
    </source>
</reference>
<dbReference type="PROSITE" id="PS51352">
    <property type="entry name" value="THIOREDOXIN_2"/>
    <property type="match status" value="1"/>
</dbReference>
<evidence type="ECO:0000256" key="1">
    <source>
        <dbReference type="ARBA" id="ARBA00023002"/>
    </source>
</evidence>
<dbReference type="Pfam" id="PF00578">
    <property type="entry name" value="AhpC-TSA"/>
    <property type="match status" value="1"/>
</dbReference>
<keyword evidence="1" id="KW-0560">Oxidoreductase</keyword>
<dbReference type="InterPro" id="IPR024706">
    <property type="entry name" value="Peroxiredoxin_AhpC-typ"/>
</dbReference>
<dbReference type="PANTHER" id="PTHR43110:SF1">
    <property type="entry name" value="THIOL PEROXIDASE"/>
    <property type="match status" value="1"/>
</dbReference>
<evidence type="ECO:0000259" key="3">
    <source>
        <dbReference type="PROSITE" id="PS51352"/>
    </source>
</evidence>
<keyword evidence="5" id="KW-1185">Reference proteome</keyword>
<dbReference type="Gene3D" id="3.40.30.10">
    <property type="entry name" value="Glutaredoxin"/>
    <property type="match status" value="1"/>
</dbReference>
<name>A0ABT3PK39_9BACT</name>
<dbReference type="PANTHER" id="PTHR43110">
    <property type="entry name" value="THIOL PEROXIDASE"/>
    <property type="match status" value="1"/>
</dbReference>
<dbReference type="Proteomes" id="UP001207918">
    <property type="component" value="Unassembled WGS sequence"/>
</dbReference>